<organism evidence="1 2">
    <name type="scientific">Eragrostis curvula</name>
    <name type="common">weeping love grass</name>
    <dbReference type="NCBI Taxonomy" id="38414"/>
    <lineage>
        <taxon>Eukaryota</taxon>
        <taxon>Viridiplantae</taxon>
        <taxon>Streptophyta</taxon>
        <taxon>Embryophyta</taxon>
        <taxon>Tracheophyta</taxon>
        <taxon>Spermatophyta</taxon>
        <taxon>Magnoliopsida</taxon>
        <taxon>Liliopsida</taxon>
        <taxon>Poales</taxon>
        <taxon>Poaceae</taxon>
        <taxon>PACMAD clade</taxon>
        <taxon>Chloridoideae</taxon>
        <taxon>Eragrostideae</taxon>
        <taxon>Eragrostidinae</taxon>
        <taxon>Eragrostis</taxon>
    </lineage>
</organism>
<keyword evidence="2" id="KW-1185">Reference proteome</keyword>
<dbReference type="Proteomes" id="UP000324897">
    <property type="component" value="Unassembled WGS sequence"/>
</dbReference>
<accession>A0A5J9SPH7</accession>
<gene>
    <name evidence="1" type="ORF">EJB05_53745</name>
</gene>
<dbReference type="Gramene" id="TVU00827">
    <property type="protein sequence ID" value="TVU00827"/>
    <property type="gene ID" value="EJB05_53745"/>
</dbReference>
<feature type="non-terminal residue" evidence="1">
    <location>
        <position position="1"/>
    </location>
</feature>
<evidence type="ECO:0000313" key="1">
    <source>
        <dbReference type="EMBL" id="TVU00827.1"/>
    </source>
</evidence>
<comment type="caution">
    <text evidence="1">The sequence shown here is derived from an EMBL/GenBank/DDBJ whole genome shotgun (WGS) entry which is preliminary data.</text>
</comment>
<sequence>MYGNKSAVRRNGGGGMEVGVSLGPQGMDLFRKCFADAMVWLHAGDDQSARAAGRCSQLT</sequence>
<dbReference type="AlphaFoldDB" id="A0A5J9SPH7"/>
<evidence type="ECO:0000313" key="2">
    <source>
        <dbReference type="Proteomes" id="UP000324897"/>
    </source>
</evidence>
<protein>
    <submittedName>
        <fullName evidence="1">Uncharacterized protein</fullName>
    </submittedName>
</protein>
<name>A0A5J9SPH7_9POAL</name>
<reference evidence="1 2" key="1">
    <citation type="journal article" date="2019" name="Sci. Rep.">
        <title>A high-quality genome of Eragrostis curvula grass provides insights into Poaceae evolution and supports new strategies to enhance forage quality.</title>
        <authorList>
            <person name="Carballo J."/>
            <person name="Santos B.A.C.M."/>
            <person name="Zappacosta D."/>
            <person name="Garbus I."/>
            <person name="Selva J.P."/>
            <person name="Gallo C.A."/>
            <person name="Diaz A."/>
            <person name="Albertini E."/>
            <person name="Caccamo M."/>
            <person name="Echenique V."/>
        </authorList>
    </citation>
    <scope>NUCLEOTIDE SEQUENCE [LARGE SCALE GENOMIC DNA]</scope>
    <source>
        <strain evidence="2">cv. Victoria</strain>
        <tissue evidence="1">Leaf</tissue>
    </source>
</reference>
<proteinExistence type="predicted"/>
<dbReference type="EMBL" id="RWGY01000541">
    <property type="protein sequence ID" value="TVU00827.1"/>
    <property type="molecule type" value="Genomic_DNA"/>
</dbReference>